<proteinExistence type="predicted"/>
<evidence type="ECO:0000313" key="1">
    <source>
        <dbReference type="EMBL" id="CAB4121701.1"/>
    </source>
</evidence>
<sequence length="65" mass="7523">MKLKMQLEDAEVVVYWTFERDDHGIYNTGVDKVMYQGVDLVPVLSEDTLNELDGRAIQLYEAQDD</sequence>
<protein>
    <submittedName>
        <fullName evidence="1">Uncharacterized protein</fullName>
    </submittedName>
</protein>
<accession>A0A6J5KJD3</accession>
<gene>
    <name evidence="1" type="ORF">UFOVP21_42</name>
</gene>
<organism evidence="1">
    <name type="scientific">uncultured Caudovirales phage</name>
    <dbReference type="NCBI Taxonomy" id="2100421"/>
    <lineage>
        <taxon>Viruses</taxon>
        <taxon>Duplodnaviria</taxon>
        <taxon>Heunggongvirae</taxon>
        <taxon>Uroviricota</taxon>
        <taxon>Caudoviricetes</taxon>
        <taxon>Peduoviridae</taxon>
        <taxon>Maltschvirus</taxon>
        <taxon>Maltschvirus maltsch</taxon>
    </lineage>
</organism>
<dbReference type="EMBL" id="LR796148">
    <property type="protein sequence ID" value="CAB4121701.1"/>
    <property type="molecule type" value="Genomic_DNA"/>
</dbReference>
<name>A0A6J5KJD3_9CAUD</name>
<reference evidence="1" key="1">
    <citation type="submission" date="2020-04" db="EMBL/GenBank/DDBJ databases">
        <authorList>
            <person name="Chiriac C."/>
            <person name="Salcher M."/>
            <person name="Ghai R."/>
            <person name="Kavagutti S V."/>
        </authorList>
    </citation>
    <scope>NUCLEOTIDE SEQUENCE</scope>
</reference>